<geneLocation type="plasmid" evidence="6">
    <name>unnamed1</name>
</geneLocation>
<keyword evidence="7" id="KW-1185">Reference proteome</keyword>
<dbReference type="SUPFAM" id="SSF53383">
    <property type="entry name" value="PLP-dependent transferases"/>
    <property type="match status" value="1"/>
</dbReference>
<dbReference type="EMBL" id="JAFEJA010000003">
    <property type="protein sequence ID" value="MBM9624573.1"/>
    <property type="molecule type" value="Genomic_DNA"/>
</dbReference>
<dbReference type="Pfam" id="PF01212">
    <property type="entry name" value="Beta_elim_lyase"/>
    <property type="match status" value="1"/>
</dbReference>
<dbReference type="Gene3D" id="3.40.640.10">
    <property type="entry name" value="Type I PLP-dependent aspartate aminotransferase-like (Major domain)"/>
    <property type="match status" value="1"/>
</dbReference>
<keyword evidence="6" id="KW-0614">Plasmid</keyword>
<sequence>MPRQHPAEPWRIKMVEPLRVTTRHERQQALKEAGYNISLLRSDDVYIDLYTDSGTNAMSDRQWSAMMVGDEAYAGARSFYRLEAAVRKYYGYEHIIPTHQGRGAENLLSRILIRPGTHIPGNMYFTTTRAHQELNGGTFHDVIIDEAHDPLDEHPFKGNVDLAKLERLIAEVGAANIPYVSVAATVNMAGGQPISMANLTEVRDLAQHHGIAVMLDAARAVENAYFIKQREPGWATHSVADILREMCERTDGAAMSSKKDSYANIGGWLAVRDPQLAEQARNLVVLYEGLHTYGGMAGRDLEAVAAGISESVQEENIAARVNQVAYLGDLLTEADIPLVQPIGGHAVCVDAAAALPHVPREQFPAQTLAAALYLDSGVRAAERGAVSAGRDHSTGQNRYPRLELIRLTIPRRVYTQSHMDVVAESVIQVHKERDRLHTGLDFAHEPETLRFFQARFTPSGSGAGSDPFE</sequence>
<dbReference type="PIRSF" id="PIRSF001386">
    <property type="entry name" value="Trpase"/>
    <property type="match status" value="1"/>
</dbReference>
<evidence type="ECO:0000313" key="6">
    <source>
        <dbReference type="EMBL" id="MBM9624573.1"/>
    </source>
</evidence>
<protein>
    <submittedName>
        <fullName evidence="6">Tyrosine phenol-lyase</fullName>
        <ecNumber evidence="6">4.1.99.2</ecNumber>
    </submittedName>
</protein>
<comment type="similarity">
    <text evidence="2">Belongs to the beta-eliminating lyase family.</text>
</comment>
<proteinExistence type="inferred from homology"/>
<reference evidence="6 7" key="1">
    <citation type="journal article" date="2016" name="Arch. Microbiol.">
        <title>Streptomyces zhihengii sp. nov., isolated from rhizospheric soil of Psammosilene tunicoides.</title>
        <authorList>
            <person name="Huang M.J."/>
            <person name="Fei J.J."/>
            <person name="Salam N."/>
            <person name="Kim C.J."/>
            <person name="Hozzein W.N."/>
            <person name="Xiao M."/>
            <person name="Huang H.Q."/>
            <person name="Li W.J."/>
        </authorList>
    </citation>
    <scope>NUCLEOTIDE SEQUENCE [LARGE SCALE GENOMIC DNA]</scope>
    <source>
        <strain evidence="6 7">YIM T102</strain>
    </source>
</reference>
<dbReference type="RefSeq" id="WP_205378739.1">
    <property type="nucleotide sequence ID" value="NZ_JAFEJA010000003.1"/>
</dbReference>
<comment type="caution">
    <text evidence="6">The sequence shown here is derived from an EMBL/GenBank/DDBJ whole genome shotgun (WGS) entry which is preliminary data.</text>
</comment>
<feature type="domain" description="Aromatic amino acid beta-eliminating lyase/threonine aldolase" evidence="5">
    <location>
        <begin position="48"/>
        <end position="424"/>
    </location>
</feature>
<dbReference type="NCBIfam" id="NF009709">
    <property type="entry name" value="PRK13238.1"/>
    <property type="match status" value="1"/>
</dbReference>
<keyword evidence="4 6" id="KW-0456">Lyase</keyword>
<gene>
    <name evidence="6" type="ORF">JE024_39225</name>
</gene>
<organism evidence="6 7">
    <name type="scientific">Streptomyces zhihengii</name>
    <dbReference type="NCBI Taxonomy" id="1818004"/>
    <lineage>
        <taxon>Bacteria</taxon>
        <taxon>Bacillati</taxon>
        <taxon>Actinomycetota</taxon>
        <taxon>Actinomycetes</taxon>
        <taxon>Kitasatosporales</taxon>
        <taxon>Streptomycetaceae</taxon>
        <taxon>Streptomyces</taxon>
    </lineage>
</organism>
<dbReference type="EC" id="4.1.99.2" evidence="6"/>
<evidence type="ECO:0000256" key="1">
    <source>
        <dbReference type="ARBA" id="ARBA00001933"/>
    </source>
</evidence>
<accession>A0ABS2V5L0</accession>
<comment type="cofactor">
    <cofactor evidence="1">
        <name>pyridoxal 5'-phosphate</name>
        <dbReference type="ChEBI" id="CHEBI:597326"/>
    </cofactor>
</comment>
<dbReference type="InterPro" id="IPR015424">
    <property type="entry name" value="PyrdxlP-dep_Trfase"/>
</dbReference>
<dbReference type="PANTHER" id="PTHR32325:SF4">
    <property type="entry name" value="TRYPTOPHANASE"/>
    <property type="match status" value="1"/>
</dbReference>
<evidence type="ECO:0000313" key="7">
    <source>
        <dbReference type="Proteomes" id="UP000664109"/>
    </source>
</evidence>
<dbReference type="GO" id="GO:0050371">
    <property type="term" value="F:tyrosine phenol-lyase activity"/>
    <property type="evidence" value="ECO:0007669"/>
    <property type="project" value="UniProtKB-EC"/>
</dbReference>
<dbReference type="InterPro" id="IPR001597">
    <property type="entry name" value="ArAA_b-elim_lyase/Thr_aldolase"/>
</dbReference>
<dbReference type="CDD" id="cd00617">
    <property type="entry name" value="Tnase_like"/>
    <property type="match status" value="1"/>
</dbReference>
<evidence type="ECO:0000259" key="5">
    <source>
        <dbReference type="Pfam" id="PF01212"/>
    </source>
</evidence>
<dbReference type="InterPro" id="IPR015421">
    <property type="entry name" value="PyrdxlP-dep_Trfase_major"/>
</dbReference>
<evidence type="ECO:0000256" key="2">
    <source>
        <dbReference type="ARBA" id="ARBA00009721"/>
    </source>
</evidence>
<evidence type="ECO:0000256" key="4">
    <source>
        <dbReference type="ARBA" id="ARBA00023239"/>
    </source>
</evidence>
<evidence type="ECO:0000256" key="3">
    <source>
        <dbReference type="ARBA" id="ARBA00022898"/>
    </source>
</evidence>
<dbReference type="InterPro" id="IPR015422">
    <property type="entry name" value="PyrdxlP-dep_Trfase_small"/>
</dbReference>
<dbReference type="PANTHER" id="PTHR32325">
    <property type="entry name" value="BETA-ELIMINATING LYASE-LIKE PROTEIN-RELATED"/>
    <property type="match status" value="1"/>
</dbReference>
<name>A0ABS2V5L0_9ACTN</name>
<keyword evidence="3" id="KW-0663">Pyridoxal phosphate</keyword>
<dbReference type="InterPro" id="IPR011166">
    <property type="entry name" value="Beta-eliminating_lyase"/>
</dbReference>
<dbReference type="Proteomes" id="UP000664109">
    <property type="component" value="Unassembled WGS sequence"/>
</dbReference>
<dbReference type="Gene3D" id="3.90.1150.10">
    <property type="entry name" value="Aspartate Aminotransferase, domain 1"/>
    <property type="match status" value="1"/>
</dbReference>